<keyword evidence="2" id="KW-0645">Protease</keyword>
<dbReference type="InterPro" id="IPR026898">
    <property type="entry name" value="PrsW"/>
</dbReference>
<dbReference type="EMBL" id="SRRP01000001">
    <property type="protein sequence ID" value="TGN92300.1"/>
    <property type="molecule type" value="Genomic_DNA"/>
</dbReference>
<proteinExistence type="predicted"/>
<protein>
    <submittedName>
        <fullName evidence="2">PrsW family intramembrane metalloprotease</fullName>
    </submittedName>
</protein>
<organism evidence="2 3">
    <name type="scientific">Streptococcus rubneri</name>
    <dbReference type="NCBI Taxonomy" id="1234680"/>
    <lineage>
        <taxon>Bacteria</taxon>
        <taxon>Bacillati</taxon>
        <taxon>Bacillota</taxon>
        <taxon>Bacilli</taxon>
        <taxon>Lactobacillales</taxon>
        <taxon>Streptococcaceae</taxon>
        <taxon>Streptococcus</taxon>
    </lineage>
</organism>
<evidence type="ECO:0000313" key="2">
    <source>
        <dbReference type="EMBL" id="TGN92300.1"/>
    </source>
</evidence>
<feature type="transmembrane region" description="Helical" evidence="1">
    <location>
        <begin position="40"/>
        <end position="58"/>
    </location>
</feature>
<dbReference type="AlphaFoldDB" id="A0A4Z1DY81"/>
<accession>A0A4Z1DY81</accession>
<dbReference type="RefSeq" id="WP_135782606.1">
    <property type="nucleotide sequence ID" value="NZ_JADMRL010000001.1"/>
</dbReference>
<feature type="transmembrane region" description="Helical" evidence="1">
    <location>
        <begin position="70"/>
        <end position="94"/>
    </location>
</feature>
<sequence length="283" mass="31373">MNKFQRILLYLFLLLAGIGMEFELGFLSQQEFSQANGRDLVLNVAVLAVIVIPLYLFIKRLSKRLDVPLLVLWATMFGGAFIAGWLSFSGNSLIDHLNSHLIKDVSTFNNWTDALTAPFAEEFFKALVAFWLLIILGRKDLKSILIAGFGSGLGFQMIEDLGYVARQTRSSDLSAVTEAINRISGGLASHAVYTAVVSVGAFLLLSQCTKQKEKLFGLWCVVSTVANHFLWNSPFYETDHRINILVGLLFAVQVGTFVEVLLFTKKSPDLNLLKKGSSNKEKG</sequence>
<feature type="transmembrane region" description="Helical" evidence="1">
    <location>
        <begin position="114"/>
        <end position="137"/>
    </location>
</feature>
<evidence type="ECO:0000256" key="1">
    <source>
        <dbReference type="SAM" id="Phobius"/>
    </source>
</evidence>
<feature type="transmembrane region" description="Helical" evidence="1">
    <location>
        <begin position="185"/>
        <end position="204"/>
    </location>
</feature>
<gene>
    <name evidence="2" type="ORF">E5S68_05025</name>
</gene>
<keyword evidence="1" id="KW-1133">Transmembrane helix</keyword>
<dbReference type="Proteomes" id="UP000297986">
    <property type="component" value="Unassembled WGS sequence"/>
</dbReference>
<keyword evidence="1" id="KW-0812">Transmembrane</keyword>
<keyword evidence="2" id="KW-0378">Hydrolase</keyword>
<comment type="caution">
    <text evidence="2">The sequence shown here is derived from an EMBL/GenBank/DDBJ whole genome shotgun (WGS) entry which is preliminary data.</text>
</comment>
<name>A0A4Z1DY81_9STRE</name>
<feature type="transmembrane region" description="Helical" evidence="1">
    <location>
        <begin position="144"/>
        <end position="165"/>
    </location>
</feature>
<feature type="transmembrane region" description="Helical" evidence="1">
    <location>
        <begin position="216"/>
        <end position="236"/>
    </location>
</feature>
<dbReference type="GO" id="GO:0006508">
    <property type="term" value="P:proteolysis"/>
    <property type="evidence" value="ECO:0007669"/>
    <property type="project" value="UniProtKB-KW"/>
</dbReference>
<dbReference type="GO" id="GO:0008237">
    <property type="term" value="F:metallopeptidase activity"/>
    <property type="evidence" value="ECO:0007669"/>
    <property type="project" value="UniProtKB-KW"/>
</dbReference>
<keyword evidence="3" id="KW-1185">Reference proteome</keyword>
<evidence type="ECO:0000313" key="3">
    <source>
        <dbReference type="Proteomes" id="UP000297986"/>
    </source>
</evidence>
<feature type="transmembrane region" description="Helical" evidence="1">
    <location>
        <begin position="242"/>
        <end position="264"/>
    </location>
</feature>
<feature type="transmembrane region" description="Helical" evidence="1">
    <location>
        <begin position="7"/>
        <end position="28"/>
    </location>
</feature>
<keyword evidence="1" id="KW-0472">Membrane</keyword>
<dbReference type="Pfam" id="PF13367">
    <property type="entry name" value="PrsW-protease"/>
    <property type="match status" value="1"/>
</dbReference>
<keyword evidence="2" id="KW-0482">Metalloprotease</keyword>
<dbReference type="OrthoDB" id="9785431at2"/>
<reference evidence="2 3" key="1">
    <citation type="submission" date="2019-04" db="EMBL/GenBank/DDBJ databases">
        <title>Genome sequencing of Streptococcus rubneri DSM 26920(T).</title>
        <authorList>
            <person name="Kook J.-K."/>
            <person name="Park S.-N."/>
            <person name="Lim Y.K."/>
        </authorList>
    </citation>
    <scope>NUCLEOTIDE SEQUENCE [LARGE SCALE GENOMIC DNA]</scope>
    <source>
        <strain evidence="2 3">DSM 26920</strain>
    </source>
</reference>